<dbReference type="STRING" id="1419482.SAMN05444266_11186"/>
<dbReference type="OrthoDB" id="5918473at2"/>
<keyword evidence="2" id="KW-1185">Reference proteome</keyword>
<accession>A0A1M7LQ70</accession>
<proteinExistence type="predicted"/>
<dbReference type="RefSeq" id="WP_143160104.1">
    <property type="nucleotide sequence ID" value="NZ_FRBL01000011.1"/>
</dbReference>
<evidence type="ECO:0000313" key="2">
    <source>
        <dbReference type="Proteomes" id="UP000184420"/>
    </source>
</evidence>
<gene>
    <name evidence="1" type="ORF">SAMN05444266_11186</name>
</gene>
<sequence>MRPVKKIQPAYLRTLTETSAEAQTANIHHALIESMGNYCSYCEMPLSDYHVEHIRYLASWPEILQLRQWDDLLLICNDCRSHIRVPELNKESADAMLWPDKDITFSLQNSPFLYELRKVNYVVEADGEVISSTQMELVFVVANKNAGESIYEKAVNTITHFQLNMQLEYYDAATNELRVPLEEDQQRTDNRMFKRTRAWREAEEALLRLKALDNLKDGTSGDKTIMREVLIKQIAMTAWYSGNWSVWMTVFHQLSGDLELMKAVLASSEHPFTGLNNEANAVFGR</sequence>
<evidence type="ECO:0000313" key="1">
    <source>
        <dbReference type="EMBL" id="SHM80408.1"/>
    </source>
</evidence>
<dbReference type="AlphaFoldDB" id="A0A1M7LQ70"/>
<dbReference type="EMBL" id="FRBL01000011">
    <property type="protein sequence ID" value="SHM80408.1"/>
    <property type="molecule type" value="Genomic_DNA"/>
</dbReference>
<evidence type="ECO:0008006" key="3">
    <source>
        <dbReference type="Google" id="ProtNLM"/>
    </source>
</evidence>
<name>A0A1M7LQ70_9BACT</name>
<reference evidence="1 2" key="1">
    <citation type="submission" date="2016-11" db="EMBL/GenBank/DDBJ databases">
        <authorList>
            <person name="Jaros S."/>
            <person name="Januszkiewicz K."/>
            <person name="Wedrychowicz H."/>
        </authorList>
    </citation>
    <scope>NUCLEOTIDE SEQUENCE [LARGE SCALE GENOMIC DNA]</scope>
    <source>
        <strain evidence="1 2">DSM 27406</strain>
    </source>
</reference>
<dbReference type="Proteomes" id="UP000184420">
    <property type="component" value="Unassembled WGS sequence"/>
</dbReference>
<protein>
    <recommendedName>
        <fullName evidence="3">HNH endonuclease</fullName>
    </recommendedName>
</protein>
<organism evidence="1 2">
    <name type="scientific">Chitinophaga jiangningensis</name>
    <dbReference type="NCBI Taxonomy" id="1419482"/>
    <lineage>
        <taxon>Bacteria</taxon>
        <taxon>Pseudomonadati</taxon>
        <taxon>Bacteroidota</taxon>
        <taxon>Chitinophagia</taxon>
        <taxon>Chitinophagales</taxon>
        <taxon>Chitinophagaceae</taxon>
        <taxon>Chitinophaga</taxon>
    </lineage>
</organism>